<name>A0AAU9RWD4_THLAR</name>
<evidence type="ECO:0000313" key="2">
    <source>
        <dbReference type="Proteomes" id="UP000836841"/>
    </source>
</evidence>
<keyword evidence="2" id="KW-1185">Reference proteome</keyword>
<accession>A0AAU9RWD4</accession>
<protein>
    <recommendedName>
        <fullName evidence="3">NADH dehydrogenase subunit 2</fullName>
    </recommendedName>
</protein>
<dbReference type="AlphaFoldDB" id="A0AAU9RWD4"/>
<evidence type="ECO:0008006" key="3">
    <source>
        <dbReference type="Google" id="ProtNLM"/>
    </source>
</evidence>
<sequence>MLMLNTEVLMDGTLLASVITLGSSLDYTTSKSSLKFLLPLADPAQALNVPLIPLGALLAAAYPLAVRPLLIFCLG</sequence>
<proteinExistence type="predicted"/>
<organism evidence="1 2">
    <name type="scientific">Thlaspi arvense</name>
    <name type="common">Field penny-cress</name>
    <dbReference type="NCBI Taxonomy" id="13288"/>
    <lineage>
        <taxon>Eukaryota</taxon>
        <taxon>Viridiplantae</taxon>
        <taxon>Streptophyta</taxon>
        <taxon>Embryophyta</taxon>
        <taxon>Tracheophyta</taxon>
        <taxon>Spermatophyta</taxon>
        <taxon>Magnoliopsida</taxon>
        <taxon>eudicotyledons</taxon>
        <taxon>Gunneridae</taxon>
        <taxon>Pentapetalae</taxon>
        <taxon>rosids</taxon>
        <taxon>malvids</taxon>
        <taxon>Brassicales</taxon>
        <taxon>Brassicaceae</taxon>
        <taxon>Thlaspideae</taxon>
        <taxon>Thlaspi</taxon>
    </lineage>
</organism>
<reference evidence="1 2" key="1">
    <citation type="submission" date="2022-03" db="EMBL/GenBank/DDBJ databases">
        <authorList>
            <person name="Nunn A."/>
            <person name="Chopra R."/>
            <person name="Nunn A."/>
            <person name="Contreras Garrido A."/>
        </authorList>
    </citation>
    <scope>NUCLEOTIDE SEQUENCE [LARGE SCALE GENOMIC DNA]</scope>
</reference>
<evidence type="ECO:0000313" key="1">
    <source>
        <dbReference type="EMBL" id="CAH2051002.1"/>
    </source>
</evidence>
<dbReference type="EMBL" id="CAJVSB020000448">
    <property type="protein sequence ID" value="CAH2051002.1"/>
    <property type="molecule type" value="Genomic_DNA"/>
</dbReference>
<dbReference type="Proteomes" id="UP000836841">
    <property type="component" value="Unassembled WGS sequence"/>
</dbReference>
<gene>
    <name evidence="1" type="ORF">TAV2_LOCUS8679</name>
</gene>
<comment type="caution">
    <text evidence="1">The sequence shown here is derived from an EMBL/GenBank/DDBJ whole genome shotgun (WGS) entry which is preliminary data.</text>
</comment>